<keyword evidence="2" id="KW-1185">Reference proteome</keyword>
<dbReference type="Proteomes" id="UP000682713">
    <property type="component" value="Unassembled WGS sequence"/>
</dbReference>
<name>A0A942YM88_9BACI</name>
<dbReference type="AlphaFoldDB" id="A0A942YM88"/>
<proteinExistence type="predicted"/>
<organism evidence="1 2">
    <name type="scientific">Lederbergia citrisecunda</name>
    <dbReference type="NCBI Taxonomy" id="2833583"/>
    <lineage>
        <taxon>Bacteria</taxon>
        <taxon>Bacillati</taxon>
        <taxon>Bacillota</taxon>
        <taxon>Bacilli</taxon>
        <taxon>Bacillales</taxon>
        <taxon>Bacillaceae</taxon>
        <taxon>Lederbergia</taxon>
    </lineage>
</organism>
<comment type="caution">
    <text evidence="1">The sequence shown here is derived from an EMBL/GenBank/DDBJ whole genome shotgun (WGS) entry which is preliminary data.</text>
</comment>
<protein>
    <submittedName>
        <fullName evidence="1">Uncharacterized protein</fullName>
    </submittedName>
</protein>
<gene>
    <name evidence="1" type="ORF">KHA93_16370</name>
</gene>
<accession>A0A942YM88</accession>
<evidence type="ECO:0000313" key="2">
    <source>
        <dbReference type="Proteomes" id="UP000682713"/>
    </source>
</evidence>
<evidence type="ECO:0000313" key="1">
    <source>
        <dbReference type="EMBL" id="MBS4201214.1"/>
    </source>
</evidence>
<dbReference type="RefSeq" id="WP_213111713.1">
    <property type="nucleotide sequence ID" value="NZ_JAGYPJ010000001.1"/>
</dbReference>
<reference evidence="1 2" key="1">
    <citation type="submission" date="2021-05" db="EMBL/GenBank/DDBJ databases">
        <title>Novel Bacillus species.</title>
        <authorList>
            <person name="Liu G."/>
        </authorList>
    </citation>
    <scope>NUCLEOTIDE SEQUENCE [LARGE SCALE GENOMIC DNA]</scope>
    <source>
        <strain evidence="1 2">FJAT-49732</strain>
    </source>
</reference>
<dbReference type="EMBL" id="JAGYPJ010000001">
    <property type="protein sequence ID" value="MBS4201214.1"/>
    <property type="molecule type" value="Genomic_DNA"/>
</dbReference>
<sequence>MKPKGIETSFSKMLLKIIIDRFEGNNTIGYFYVNILIAGNDEYIIALLINYLTIKGE</sequence>